<keyword evidence="1" id="KW-0175">Coiled coil</keyword>
<sequence>MAARQSQSAKKTSRGLRYNTPSSASQLIVSASSRSKQTPNSSSPANLNNANNMSGISPFQDDTEITQRDLDQLKDAVRKETRNLHDAQTSKMTSLEEQISTLQGKINILEASVTSKKNEKEPVPPLCTNHFKNNYKKLNIDQGWRFTETFKSQYNLDVTAGIVKKVKDTGLGFQETQIFSAAKAHYTNLRRSALEKDDAPVKRKRNSRRDRLHKKRTKILSISNPSEEDKELWSLTSPYVMSDEETDDDGTKTFRRPKWRNLNLNNLIDRIDATGSCVRTYSNTPATRIVDASQLAREVLDLEPEDLEPEDLEPEQSDAEPPNGDSDEAS</sequence>
<feature type="compositionally biased region" description="Acidic residues" evidence="2">
    <location>
        <begin position="301"/>
        <end position="318"/>
    </location>
</feature>
<dbReference type="GeneID" id="136823628"/>
<dbReference type="PANTHER" id="PTHR14375">
    <property type="entry name" value="SIMILAR TO RIKEN CDNA 4931414P19"/>
    <property type="match status" value="1"/>
</dbReference>
<feature type="region of interest" description="Disordered" evidence="2">
    <location>
        <begin position="1"/>
        <end position="63"/>
    </location>
</feature>
<evidence type="ECO:0000256" key="1">
    <source>
        <dbReference type="SAM" id="Coils"/>
    </source>
</evidence>
<evidence type="ECO:0000256" key="2">
    <source>
        <dbReference type="SAM" id="MobiDB-lite"/>
    </source>
</evidence>
<name>A0A7M5V5Z7_9CNID</name>
<dbReference type="InterPro" id="IPR028101">
    <property type="entry name" value="DUF4616"/>
</dbReference>
<accession>A0A7M5V5Z7</accession>
<dbReference type="EnsemblMetazoa" id="CLYHEMT012008.1">
    <property type="protein sequence ID" value="CLYHEMP012008.1"/>
    <property type="gene ID" value="CLYHEMG012008"/>
</dbReference>
<feature type="compositionally biased region" description="Basic residues" evidence="2">
    <location>
        <begin position="202"/>
        <end position="218"/>
    </location>
</feature>
<dbReference type="AlphaFoldDB" id="A0A7M5V5Z7"/>
<feature type="compositionally biased region" description="Low complexity" evidence="2">
    <location>
        <begin position="22"/>
        <end position="52"/>
    </location>
</feature>
<feature type="coiled-coil region" evidence="1">
    <location>
        <begin position="70"/>
        <end position="112"/>
    </location>
</feature>
<dbReference type="PANTHER" id="PTHR14375:SF2">
    <property type="entry name" value="SIMILAR TO RIKEN CDNA 4931414P19"/>
    <property type="match status" value="1"/>
</dbReference>
<protein>
    <submittedName>
        <fullName evidence="3">Uncharacterized protein</fullName>
    </submittedName>
</protein>
<proteinExistence type="predicted"/>
<dbReference type="Proteomes" id="UP000594262">
    <property type="component" value="Unplaced"/>
</dbReference>
<dbReference type="RefSeq" id="XP_066935906.1">
    <property type="nucleotide sequence ID" value="XM_067079805.1"/>
</dbReference>
<evidence type="ECO:0000313" key="3">
    <source>
        <dbReference type="EnsemblMetazoa" id="CLYHEMP012008.1"/>
    </source>
</evidence>
<feature type="region of interest" description="Disordered" evidence="2">
    <location>
        <begin position="195"/>
        <end position="223"/>
    </location>
</feature>
<organism evidence="3 4">
    <name type="scientific">Clytia hemisphaerica</name>
    <dbReference type="NCBI Taxonomy" id="252671"/>
    <lineage>
        <taxon>Eukaryota</taxon>
        <taxon>Metazoa</taxon>
        <taxon>Cnidaria</taxon>
        <taxon>Hydrozoa</taxon>
        <taxon>Hydroidolina</taxon>
        <taxon>Leptothecata</taxon>
        <taxon>Obeliida</taxon>
        <taxon>Clytiidae</taxon>
        <taxon>Clytia</taxon>
    </lineage>
</organism>
<evidence type="ECO:0000313" key="4">
    <source>
        <dbReference type="Proteomes" id="UP000594262"/>
    </source>
</evidence>
<keyword evidence="4" id="KW-1185">Reference proteome</keyword>
<feature type="region of interest" description="Disordered" evidence="2">
    <location>
        <begin position="300"/>
        <end position="330"/>
    </location>
</feature>
<reference evidence="3" key="1">
    <citation type="submission" date="2021-01" db="UniProtKB">
        <authorList>
            <consortium name="EnsemblMetazoa"/>
        </authorList>
    </citation>
    <scope>IDENTIFICATION</scope>
</reference>
<feature type="compositionally biased region" description="Polar residues" evidence="2">
    <location>
        <begin position="1"/>
        <end position="10"/>
    </location>
</feature>